<keyword evidence="5 6" id="KW-0472">Membrane</keyword>
<dbReference type="CDD" id="cd13132">
    <property type="entry name" value="MATE_eukaryotic"/>
    <property type="match status" value="1"/>
</dbReference>
<evidence type="ECO:0000256" key="3">
    <source>
        <dbReference type="ARBA" id="ARBA00022692"/>
    </source>
</evidence>
<protein>
    <submittedName>
        <fullName evidence="7">Uncharacterized protein</fullName>
    </submittedName>
</protein>
<organism evidence="7 8">
    <name type="scientific">Thalassiosira pseudonana</name>
    <name type="common">Marine diatom</name>
    <name type="synonym">Cyclotella nana</name>
    <dbReference type="NCBI Taxonomy" id="35128"/>
    <lineage>
        <taxon>Eukaryota</taxon>
        <taxon>Sar</taxon>
        <taxon>Stramenopiles</taxon>
        <taxon>Ochrophyta</taxon>
        <taxon>Bacillariophyta</taxon>
        <taxon>Coscinodiscophyceae</taxon>
        <taxon>Thalassiosirophycidae</taxon>
        <taxon>Thalassiosirales</taxon>
        <taxon>Thalassiosiraceae</taxon>
        <taxon>Thalassiosira</taxon>
    </lineage>
</organism>
<dbReference type="GO" id="GO:0016020">
    <property type="term" value="C:membrane"/>
    <property type="evidence" value="ECO:0000318"/>
    <property type="project" value="GO_Central"/>
</dbReference>
<dbReference type="GO" id="GO:0015297">
    <property type="term" value="F:antiporter activity"/>
    <property type="evidence" value="ECO:0007669"/>
    <property type="project" value="InterPro"/>
</dbReference>
<feature type="transmembrane region" description="Helical" evidence="6">
    <location>
        <begin position="266"/>
        <end position="289"/>
    </location>
</feature>
<evidence type="ECO:0000256" key="5">
    <source>
        <dbReference type="ARBA" id="ARBA00023136"/>
    </source>
</evidence>
<dbReference type="GO" id="GO:0042910">
    <property type="term" value="F:xenobiotic transmembrane transporter activity"/>
    <property type="evidence" value="ECO:0007669"/>
    <property type="project" value="InterPro"/>
</dbReference>
<evidence type="ECO:0000256" key="2">
    <source>
        <dbReference type="ARBA" id="ARBA00010199"/>
    </source>
</evidence>
<dbReference type="GO" id="GO:1990961">
    <property type="term" value="P:xenobiotic detoxification by transmembrane export across the plasma membrane"/>
    <property type="evidence" value="ECO:0007669"/>
    <property type="project" value="InterPro"/>
</dbReference>
<evidence type="ECO:0000313" key="8">
    <source>
        <dbReference type="Proteomes" id="UP000001449"/>
    </source>
</evidence>
<dbReference type="GeneID" id="7444312"/>
<name>B8CD74_THAPS</name>
<reference evidence="7 8" key="2">
    <citation type="journal article" date="2008" name="Nature">
        <title>The Phaeodactylum genome reveals the evolutionary history of diatom genomes.</title>
        <authorList>
            <person name="Bowler C."/>
            <person name="Allen A.E."/>
            <person name="Badger J.H."/>
            <person name="Grimwood J."/>
            <person name="Jabbari K."/>
            <person name="Kuo A."/>
            <person name="Maheswari U."/>
            <person name="Martens C."/>
            <person name="Maumus F."/>
            <person name="Otillar R.P."/>
            <person name="Rayko E."/>
            <person name="Salamov A."/>
            <person name="Vandepoele K."/>
            <person name="Beszteri B."/>
            <person name="Gruber A."/>
            <person name="Heijde M."/>
            <person name="Katinka M."/>
            <person name="Mock T."/>
            <person name="Valentin K."/>
            <person name="Verret F."/>
            <person name="Berges J.A."/>
            <person name="Brownlee C."/>
            <person name="Cadoret J.P."/>
            <person name="Chiovitti A."/>
            <person name="Choi C.J."/>
            <person name="Coesel S."/>
            <person name="De Martino A."/>
            <person name="Detter J.C."/>
            <person name="Durkin C."/>
            <person name="Falciatore A."/>
            <person name="Fournet J."/>
            <person name="Haruta M."/>
            <person name="Huysman M.J."/>
            <person name="Jenkins B.D."/>
            <person name="Jiroutova K."/>
            <person name="Jorgensen R.E."/>
            <person name="Joubert Y."/>
            <person name="Kaplan A."/>
            <person name="Kroger N."/>
            <person name="Kroth P.G."/>
            <person name="La Roche J."/>
            <person name="Lindquist E."/>
            <person name="Lommer M."/>
            <person name="Martin-Jezequel V."/>
            <person name="Lopez P.J."/>
            <person name="Lucas S."/>
            <person name="Mangogna M."/>
            <person name="McGinnis K."/>
            <person name="Medlin L.K."/>
            <person name="Montsant A."/>
            <person name="Oudot-Le Secq M.P."/>
            <person name="Napoli C."/>
            <person name="Obornik M."/>
            <person name="Parker M.S."/>
            <person name="Petit J.L."/>
            <person name="Porcel B.M."/>
            <person name="Poulsen N."/>
            <person name="Robison M."/>
            <person name="Rychlewski L."/>
            <person name="Rynearson T.A."/>
            <person name="Schmutz J."/>
            <person name="Shapiro H."/>
            <person name="Siaut M."/>
            <person name="Stanley M."/>
            <person name="Sussman M.R."/>
            <person name="Taylor A.R."/>
            <person name="Vardi A."/>
            <person name="von Dassow P."/>
            <person name="Vyverman W."/>
            <person name="Willis A."/>
            <person name="Wyrwicz L.S."/>
            <person name="Rokhsar D.S."/>
            <person name="Weissenbach J."/>
            <person name="Armbrust E.V."/>
            <person name="Green B.R."/>
            <person name="Van de Peer Y."/>
            <person name="Grigoriev I.V."/>
        </authorList>
    </citation>
    <scope>NUCLEOTIDE SEQUENCE [LARGE SCALE GENOMIC DNA]</scope>
    <source>
        <strain evidence="7 8">CCMP1335</strain>
    </source>
</reference>
<keyword evidence="8" id="KW-1185">Reference proteome</keyword>
<dbReference type="GO" id="GO:0022857">
    <property type="term" value="F:transmembrane transporter activity"/>
    <property type="evidence" value="ECO:0000318"/>
    <property type="project" value="GO_Central"/>
</dbReference>
<dbReference type="PaxDb" id="35128-Thaps37740"/>
<feature type="transmembrane region" description="Helical" evidence="6">
    <location>
        <begin position="49"/>
        <end position="72"/>
    </location>
</feature>
<feature type="transmembrane region" description="Helical" evidence="6">
    <location>
        <begin position="147"/>
        <end position="171"/>
    </location>
</feature>
<evidence type="ECO:0000256" key="1">
    <source>
        <dbReference type="ARBA" id="ARBA00004141"/>
    </source>
</evidence>
<dbReference type="Pfam" id="PF01554">
    <property type="entry name" value="MatE"/>
    <property type="match status" value="2"/>
</dbReference>
<sequence length="407" mass="43453">MQKLHIDAAALGVMFLNVVALSPGFGLLTAMDTLCSQAHGANQTTKMGTYSLTGFFILTSVFFLSSVILWNASSVLILLGQPPIVAQLAGEFVRYLLPGLPFVYAYELIRKVSQSRNEAMPMLISSIVCNVVVVCLGYYLVHYTTMGWYGAAVARSVGNAVLVPVIILGMVMGWGGAALSAKALIEFLALGFPGMLQMMFEWVAFEVIALLCGVLPGKEAIIGIGANAVIMNVSSMGYMLYLGVSVSGNVRIGNALGAGDAHRAEIASYLTLGAGTLMSMINITILLTFRKSLPCFFTTDLEIIEKAQHLFIIAAVFQFPDALNACAQGIFRGSGRQALAAKLNFCAYYVIGIPLGIVLGIKLQWGVGGLWWGMTAGLCTIAVVGSFIIVKSNWSKLTSQAQERINS</sequence>
<feature type="transmembrane region" description="Helical" evidence="6">
    <location>
        <begin position="6"/>
        <end position="28"/>
    </location>
</feature>
<dbReference type="NCBIfam" id="TIGR00797">
    <property type="entry name" value="matE"/>
    <property type="match status" value="1"/>
</dbReference>
<keyword evidence="4 6" id="KW-1133">Transmembrane helix</keyword>
<dbReference type="eggNOG" id="KOG1347">
    <property type="taxonomic scope" value="Eukaryota"/>
</dbReference>
<comment type="subcellular location">
    <subcellularLocation>
        <location evidence="1">Membrane</location>
        <topology evidence="1">Multi-pass membrane protein</topology>
    </subcellularLocation>
</comment>
<dbReference type="Proteomes" id="UP000001449">
    <property type="component" value="Chromosome 15"/>
</dbReference>
<evidence type="ECO:0000313" key="7">
    <source>
        <dbReference type="EMBL" id="EED88559.1"/>
    </source>
</evidence>
<feature type="transmembrane region" description="Helical" evidence="6">
    <location>
        <begin position="220"/>
        <end position="245"/>
    </location>
</feature>
<dbReference type="RefSeq" id="XP_002294204.1">
    <property type="nucleotide sequence ID" value="XM_002294168.1"/>
</dbReference>
<dbReference type="EMBL" id="CM000650">
    <property type="protein sequence ID" value="EED88559.1"/>
    <property type="molecule type" value="Genomic_DNA"/>
</dbReference>
<keyword evidence="3 6" id="KW-0812">Transmembrane</keyword>
<gene>
    <name evidence="7" type="ORF">THAPSDRAFT_37740</name>
</gene>
<reference evidence="7 8" key="1">
    <citation type="journal article" date="2004" name="Science">
        <title>The genome of the diatom Thalassiosira pseudonana: ecology, evolution, and metabolism.</title>
        <authorList>
            <person name="Armbrust E.V."/>
            <person name="Berges J.A."/>
            <person name="Bowler C."/>
            <person name="Green B.R."/>
            <person name="Martinez D."/>
            <person name="Putnam N.H."/>
            <person name="Zhou S."/>
            <person name="Allen A.E."/>
            <person name="Apt K.E."/>
            <person name="Bechner M."/>
            <person name="Brzezinski M.A."/>
            <person name="Chaal B.K."/>
            <person name="Chiovitti A."/>
            <person name="Davis A.K."/>
            <person name="Demarest M.S."/>
            <person name="Detter J.C."/>
            <person name="Glavina T."/>
            <person name="Goodstein D."/>
            <person name="Hadi M.Z."/>
            <person name="Hellsten U."/>
            <person name="Hildebrand M."/>
            <person name="Jenkins B.D."/>
            <person name="Jurka J."/>
            <person name="Kapitonov V.V."/>
            <person name="Kroger N."/>
            <person name="Lau W.W."/>
            <person name="Lane T.W."/>
            <person name="Larimer F.W."/>
            <person name="Lippmeier J.C."/>
            <person name="Lucas S."/>
            <person name="Medina M."/>
            <person name="Montsant A."/>
            <person name="Obornik M."/>
            <person name="Parker M.S."/>
            <person name="Palenik B."/>
            <person name="Pazour G.J."/>
            <person name="Richardson P.M."/>
            <person name="Rynearson T.A."/>
            <person name="Saito M.A."/>
            <person name="Schwartz D.C."/>
            <person name="Thamatrakoln K."/>
            <person name="Valentin K."/>
            <person name="Vardi A."/>
            <person name="Wilkerson F.P."/>
            <person name="Rokhsar D.S."/>
        </authorList>
    </citation>
    <scope>NUCLEOTIDE SEQUENCE [LARGE SCALE GENOMIC DNA]</scope>
    <source>
        <strain evidence="7 8">CCMP1335</strain>
    </source>
</reference>
<dbReference type="InterPro" id="IPR045069">
    <property type="entry name" value="MATE_euk"/>
</dbReference>
<feature type="transmembrane region" description="Helical" evidence="6">
    <location>
        <begin position="369"/>
        <end position="390"/>
    </location>
</feature>
<evidence type="ECO:0000256" key="6">
    <source>
        <dbReference type="SAM" id="Phobius"/>
    </source>
</evidence>
<comment type="similarity">
    <text evidence="2">Belongs to the multi antimicrobial extrusion (MATE) (TC 2.A.66.1) family.</text>
</comment>
<dbReference type="HOGENOM" id="CLU_012893_1_1_1"/>
<feature type="transmembrane region" description="Helical" evidence="6">
    <location>
        <begin position="121"/>
        <end position="141"/>
    </location>
</feature>
<accession>B8CD74</accession>
<evidence type="ECO:0000256" key="4">
    <source>
        <dbReference type="ARBA" id="ARBA00022989"/>
    </source>
</evidence>
<dbReference type="InParanoid" id="B8CD74"/>
<dbReference type="OMA" id="VKFCLYQ"/>
<dbReference type="AlphaFoldDB" id="B8CD74"/>
<feature type="transmembrane region" description="Helical" evidence="6">
    <location>
        <begin position="343"/>
        <end position="363"/>
    </location>
</feature>
<dbReference type="PANTHER" id="PTHR11206">
    <property type="entry name" value="MULTIDRUG RESISTANCE PROTEIN"/>
    <property type="match status" value="1"/>
</dbReference>
<dbReference type="STRING" id="35128.B8CD74"/>
<proteinExistence type="inferred from homology"/>
<dbReference type="InterPro" id="IPR002528">
    <property type="entry name" value="MATE_fam"/>
</dbReference>
<dbReference type="KEGG" id="tps:THAPSDRAFT_37740"/>